<dbReference type="STRING" id="910347.SAMN05421773_101830"/>
<evidence type="ECO:0000313" key="1">
    <source>
        <dbReference type="EMBL" id="SFC01591.1"/>
    </source>
</evidence>
<dbReference type="Proteomes" id="UP000199207">
    <property type="component" value="Unassembled WGS sequence"/>
</dbReference>
<dbReference type="OrthoDB" id="3694433at2"/>
<gene>
    <name evidence="1" type="ORF">SAMN05421773_101830</name>
</gene>
<dbReference type="AlphaFoldDB" id="A0A1I1FQP3"/>
<dbReference type="EMBL" id="FOLM01000001">
    <property type="protein sequence ID" value="SFC01591.1"/>
    <property type="molecule type" value="Genomic_DNA"/>
</dbReference>
<name>A0A1I1FQP3_9ACTN</name>
<accession>A0A1I1FQP3</accession>
<protein>
    <submittedName>
        <fullName evidence="1">Uncharacterized protein</fullName>
    </submittedName>
</protein>
<sequence>MDTVPSPEGEAGPVETAFDFQAELRGLVQDTAPRAFAVVSRWETEDGEPDACVAAWGMHCADDDGEQHVICVNGTSTYRLGSPDRAVALFTRLTGGPVELHWLDVTATA</sequence>
<reference evidence="1 2" key="1">
    <citation type="submission" date="2016-10" db="EMBL/GenBank/DDBJ databases">
        <authorList>
            <person name="de Groot N.N."/>
        </authorList>
    </citation>
    <scope>NUCLEOTIDE SEQUENCE [LARGE SCALE GENOMIC DNA]</scope>
    <source>
        <strain evidence="1 2">CGMCC 4.5739</strain>
    </source>
</reference>
<keyword evidence="2" id="KW-1185">Reference proteome</keyword>
<dbReference type="RefSeq" id="WP_093837168.1">
    <property type="nucleotide sequence ID" value="NZ_FOLM01000001.1"/>
</dbReference>
<evidence type="ECO:0000313" key="2">
    <source>
        <dbReference type="Proteomes" id="UP000199207"/>
    </source>
</evidence>
<proteinExistence type="predicted"/>
<organism evidence="1 2">
    <name type="scientific">Streptomyces aidingensis</name>
    <dbReference type="NCBI Taxonomy" id="910347"/>
    <lineage>
        <taxon>Bacteria</taxon>
        <taxon>Bacillati</taxon>
        <taxon>Actinomycetota</taxon>
        <taxon>Actinomycetes</taxon>
        <taxon>Kitasatosporales</taxon>
        <taxon>Streptomycetaceae</taxon>
        <taxon>Streptomyces</taxon>
    </lineage>
</organism>